<dbReference type="GO" id="GO:0005634">
    <property type="term" value="C:nucleus"/>
    <property type="evidence" value="ECO:0007669"/>
    <property type="project" value="TreeGrafter"/>
</dbReference>
<dbReference type="GO" id="GO:0004674">
    <property type="term" value="F:protein serine/threonine kinase activity"/>
    <property type="evidence" value="ECO:0007669"/>
    <property type="project" value="TreeGrafter"/>
</dbReference>
<evidence type="ECO:0000313" key="3">
    <source>
        <dbReference type="Proteomes" id="UP000187209"/>
    </source>
</evidence>
<dbReference type="PANTHER" id="PTHR44167">
    <property type="entry name" value="OVARIAN-SPECIFIC SERINE/THREONINE-PROTEIN KINASE LOK-RELATED"/>
    <property type="match status" value="1"/>
</dbReference>
<gene>
    <name evidence="2" type="ORF">SteCoe_33060</name>
</gene>
<evidence type="ECO:0000313" key="2">
    <source>
        <dbReference type="EMBL" id="OMJ69259.1"/>
    </source>
</evidence>
<evidence type="ECO:0000259" key="1">
    <source>
        <dbReference type="PROSITE" id="PS50011"/>
    </source>
</evidence>
<dbReference type="PROSITE" id="PS00108">
    <property type="entry name" value="PROTEIN_KINASE_ST"/>
    <property type="match status" value="1"/>
</dbReference>
<dbReference type="AlphaFoldDB" id="A0A1R2AXL2"/>
<dbReference type="GO" id="GO:0005524">
    <property type="term" value="F:ATP binding"/>
    <property type="evidence" value="ECO:0007669"/>
    <property type="project" value="InterPro"/>
</dbReference>
<dbReference type="Gene3D" id="1.10.510.10">
    <property type="entry name" value="Transferase(Phosphotransferase) domain 1"/>
    <property type="match status" value="1"/>
</dbReference>
<dbReference type="GO" id="GO:0005737">
    <property type="term" value="C:cytoplasm"/>
    <property type="evidence" value="ECO:0007669"/>
    <property type="project" value="TreeGrafter"/>
</dbReference>
<dbReference type="EMBL" id="MPUH01001220">
    <property type="protein sequence ID" value="OMJ69259.1"/>
    <property type="molecule type" value="Genomic_DNA"/>
</dbReference>
<dbReference type="InterPro" id="IPR011009">
    <property type="entry name" value="Kinase-like_dom_sf"/>
</dbReference>
<dbReference type="PROSITE" id="PS50011">
    <property type="entry name" value="PROTEIN_KINASE_DOM"/>
    <property type="match status" value="1"/>
</dbReference>
<accession>A0A1R2AXL2</accession>
<dbReference type="GO" id="GO:0044773">
    <property type="term" value="P:mitotic DNA damage checkpoint signaling"/>
    <property type="evidence" value="ECO:0007669"/>
    <property type="project" value="TreeGrafter"/>
</dbReference>
<dbReference type="Proteomes" id="UP000187209">
    <property type="component" value="Unassembled WGS sequence"/>
</dbReference>
<reference evidence="2 3" key="1">
    <citation type="submission" date="2016-11" db="EMBL/GenBank/DDBJ databases">
        <title>The macronuclear genome of Stentor coeruleus: a giant cell with tiny introns.</title>
        <authorList>
            <person name="Slabodnick M."/>
            <person name="Ruby J.G."/>
            <person name="Reiff S.B."/>
            <person name="Swart E.C."/>
            <person name="Gosai S."/>
            <person name="Prabakaran S."/>
            <person name="Witkowska E."/>
            <person name="Larue G.E."/>
            <person name="Fisher S."/>
            <person name="Freeman R.M."/>
            <person name="Gunawardena J."/>
            <person name="Chu W."/>
            <person name="Stover N.A."/>
            <person name="Gregory B.D."/>
            <person name="Nowacki M."/>
            <person name="Derisi J."/>
            <person name="Roy S.W."/>
            <person name="Marshall W.F."/>
            <person name="Sood P."/>
        </authorList>
    </citation>
    <scope>NUCLEOTIDE SEQUENCE [LARGE SCALE GENOMIC DNA]</scope>
    <source>
        <strain evidence="2">WM001</strain>
    </source>
</reference>
<comment type="caution">
    <text evidence="2">The sequence shown here is derived from an EMBL/GenBank/DDBJ whole genome shotgun (WGS) entry which is preliminary data.</text>
</comment>
<dbReference type="OrthoDB" id="302908at2759"/>
<dbReference type="CDD" id="cd00180">
    <property type="entry name" value="PKc"/>
    <property type="match status" value="1"/>
</dbReference>
<dbReference type="PANTHER" id="PTHR44167:SF24">
    <property type="entry name" value="SERINE_THREONINE-PROTEIN KINASE CHK2"/>
    <property type="match status" value="1"/>
</dbReference>
<proteinExistence type="predicted"/>
<sequence>MSTLVLKYALDTYLFEEAKSVLPADIEANRDTLSLDEVIKLYITSNNVALNKYFSALFLIKLEKESPKGLSYAKMLSYGEYLLQTAPELRESIIECCDSILITELNESKDENDVMAWCHQGISLKRLGKMDLIGMKIGLRDFIAFMWKKTNEVYKLNDSQKILDHLNSLHYGQEYLEFPDLEALVIINIHAALDFIGENITNEFESNEGNMDIQEAHKILNFLEMLESKDKDYDKDIKNMREKCNLISPPNQDQSKTLKLTPFQHSNLYSIPNDEFSITLTELPFNSNITENFQMAIYKAKNYDNDVCAKYYKILKENTDTSQIFSEINIYSRLSEIANANNCFLKYYGSYLDSKKGIWMIMEYIPENLSTFFKKLKDQSIELNEQVYANIFLKLISSFKIMKDLGIFHRDIKPDNLLIDKFQNVKIIDFNISLFKSHNYDNKTTSEYEIKGTKNYIAPELLELIGKNIDSAIFNPEKSDVFSLGLVFLEFFKIKKLRGLNTVKKNERLFRRISKVPYPWVRELLANMLNANPEKRRTFGELLNYIDSKSTRTMKH</sequence>
<protein>
    <recommendedName>
        <fullName evidence="1">Protein kinase domain-containing protein</fullName>
    </recommendedName>
</protein>
<dbReference type="InterPro" id="IPR008271">
    <property type="entry name" value="Ser/Thr_kinase_AS"/>
</dbReference>
<dbReference type="Gene3D" id="3.30.200.20">
    <property type="entry name" value="Phosphorylase Kinase, domain 1"/>
    <property type="match status" value="1"/>
</dbReference>
<organism evidence="2 3">
    <name type="scientific">Stentor coeruleus</name>
    <dbReference type="NCBI Taxonomy" id="5963"/>
    <lineage>
        <taxon>Eukaryota</taxon>
        <taxon>Sar</taxon>
        <taxon>Alveolata</taxon>
        <taxon>Ciliophora</taxon>
        <taxon>Postciliodesmatophora</taxon>
        <taxon>Heterotrichea</taxon>
        <taxon>Heterotrichida</taxon>
        <taxon>Stentoridae</taxon>
        <taxon>Stentor</taxon>
    </lineage>
</organism>
<feature type="domain" description="Protein kinase" evidence="1">
    <location>
        <begin position="283"/>
        <end position="556"/>
    </location>
</feature>
<dbReference type="Pfam" id="PF00069">
    <property type="entry name" value="Pkinase"/>
    <property type="match status" value="1"/>
</dbReference>
<dbReference type="SUPFAM" id="SSF56112">
    <property type="entry name" value="Protein kinase-like (PK-like)"/>
    <property type="match status" value="1"/>
</dbReference>
<dbReference type="SMART" id="SM00220">
    <property type="entry name" value="S_TKc"/>
    <property type="match status" value="1"/>
</dbReference>
<dbReference type="InterPro" id="IPR000719">
    <property type="entry name" value="Prot_kinase_dom"/>
</dbReference>
<keyword evidence="3" id="KW-1185">Reference proteome</keyword>
<name>A0A1R2AXL2_9CILI</name>